<keyword evidence="5" id="KW-1185">Reference proteome</keyword>
<feature type="domain" description="Glycosyl transferase family 1" evidence="2">
    <location>
        <begin position="190"/>
        <end position="342"/>
    </location>
</feature>
<evidence type="ECO:0000256" key="1">
    <source>
        <dbReference type="ARBA" id="ARBA00022679"/>
    </source>
</evidence>
<name>A0ABW5Z309_9SPHI</name>
<evidence type="ECO:0000259" key="3">
    <source>
        <dbReference type="Pfam" id="PF13439"/>
    </source>
</evidence>
<dbReference type="Proteomes" id="UP001597509">
    <property type="component" value="Unassembled WGS sequence"/>
</dbReference>
<dbReference type="InterPro" id="IPR001296">
    <property type="entry name" value="Glyco_trans_1"/>
</dbReference>
<protein>
    <submittedName>
        <fullName evidence="4">Glycosyltransferase family 4 protein</fullName>
    </submittedName>
</protein>
<reference evidence="5" key="1">
    <citation type="journal article" date="2019" name="Int. J. Syst. Evol. Microbiol.">
        <title>The Global Catalogue of Microorganisms (GCM) 10K type strain sequencing project: providing services to taxonomists for standard genome sequencing and annotation.</title>
        <authorList>
            <consortium name="The Broad Institute Genomics Platform"/>
            <consortium name="The Broad Institute Genome Sequencing Center for Infectious Disease"/>
            <person name="Wu L."/>
            <person name="Ma J."/>
        </authorList>
    </citation>
    <scope>NUCLEOTIDE SEQUENCE [LARGE SCALE GENOMIC DNA]</scope>
    <source>
        <strain evidence="5">KCTC 22209</strain>
    </source>
</reference>
<evidence type="ECO:0000259" key="2">
    <source>
        <dbReference type="Pfam" id="PF00534"/>
    </source>
</evidence>
<proteinExistence type="predicted"/>
<dbReference type="PANTHER" id="PTHR46401:SF2">
    <property type="entry name" value="GLYCOSYLTRANSFERASE WBBK-RELATED"/>
    <property type="match status" value="1"/>
</dbReference>
<gene>
    <name evidence="4" type="ORF">ACFS6I_22375</name>
</gene>
<dbReference type="EMBL" id="JBHUPE010000014">
    <property type="protein sequence ID" value="MFD2906691.1"/>
    <property type="molecule type" value="Genomic_DNA"/>
</dbReference>
<evidence type="ECO:0000313" key="5">
    <source>
        <dbReference type="Proteomes" id="UP001597509"/>
    </source>
</evidence>
<dbReference type="CDD" id="cd03809">
    <property type="entry name" value="GT4_MtfB-like"/>
    <property type="match status" value="1"/>
</dbReference>
<sequence length="364" mass="42108">MKVLFDYQIFVAQKFGGISRYFAELMNGVDKFEDMSYSLNVFGNINHYLSEKHIGAFNFVEKIKKYERKTHKIIKKNQLVTLNSLQDPSIDVFHPTYYDPYFIQVLKKPLVITIHDMIYENYPDIFSSDSPIAHHKRLHIEKADKIIAVSEKTKSDILKYYNLNDDKIEVVYHGINLNQSLVYEDIRNLPESYILYVGNRYGYKNFSLLVQAFSKLSKQFPELKLVLAGSSLAISEQEHLYRNHITDKVIQVAATDEQLNLLYKRALFFVYPSLYEGFGLPILEAFKNECPVLLSNASCFPEIAGDAAAYFEVESLDSFVSEMKSLLESKLLRESLIKKGKEKLINYSMHSCIEKTIKIYKSLG</sequence>
<dbReference type="SUPFAM" id="SSF53756">
    <property type="entry name" value="UDP-Glycosyltransferase/glycogen phosphorylase"/>
    <property type="match status" value="1"/>
</dbReference>
<dbReference type="PANTHER" id="PTHR46401">
    <property type="entry name" value="GLYCOSYLTRANSFERASE WBBK-RELATED"/>
    <property type="match status" value="1"/>
</dbReference>
<dbReference type="Pfam" id="PF13439">
    <property type="entry name" value="Glyco_transf_4"/>
    <property type="match status" value="1"/>
</dbReference>
<dbReference type="RefSeq" id="WP_380923901.1">
    <property type="nucleotide sequence ID" value="NZ_JBHUPE010000014.1"/>
</dbReference>
<dbReference type="Gene3D" id="3.40.50.2000">
    <property type="entry name" value="Glycogen Phosphorylase B"/>
    <property type="match status" value="2"/>
</dbReference>
<accession>A0ABW5Z309</accession>
<evidence type="ECO:0000313" key="4">
    <source>
        <dbReference type="EMBL" id="MFD2906691.1"/>
    </source>
</evidence>
<comment type="caution">
    <text evidence="4">The sequence shown here is derived from an EMBL/GenBank/DDBJ whole genome shotgun (WGS) entry which is preliminary data.</text>
</comment>
<keyword evidence="1" id="KW-0808">Transferase</keyword>
<organism evidence="4 5">
    <name type="scientific">Sphingobacterium anhuiense</name>
    <dbReference type="NCBI Taxonomy" id="493780"/>
    <lineage>
        <taxon>Bacteria</taxon>
        <taxon>Pseudomonadati</taxon>
        <taxon>Bacteroidota</taxon>
        <taxon>Sphingobacteriia</taxon>
        <taxon>Sphingobacteriales</taxon>
        <taxon>Sphingobacteriaceae</taxon>
        <taxon>Sphingobacterium</taxon>
    </lineage>
</organism>
<dbReference type="Pfam" id="PF00534">
    <property type="entry name" value="Glycos_transf_1"/>
    <property type="match status" value="1"/>
</dbReference>
<dbReference type="InterPro" id="IPR028098">
    <property type="entry name" value="Glyco_trans_4-like_N"/>
</dbReference>
<feature type="domain" description="Glycosyltransferase subfamily 4-like N-terminal" evidence="3">
    <location>
        <begin position="86"/>
        <end position="178"/>
    </location>
</feature>